<dbReference type="Gene3D" id="1.20.950.20">
    <property type="entry name" value="Transmembrane di-heme cytochromes, Chain C"/>
    <property type="match status" value="2"/>
</dbReference>
<dbReference type="InterPro" id="IPR052168">
    <property type="entry name" value="Cytochrome_b561_oxidase"/>
</dbReference>
<dbReference type="GO" id="GO:0022904">
    <property type="term" value="P:respiratory electron transport chain"/>
    <property type="evidence" value="ECO:0007669"/>
    <property type="project" value="InterPro"/>
</dbReference>
<evidence type="ECO:0000256" key="8">
    <source>
        <dbReference type="ARBA" id="ARBA00022989"/>
    </source>
</evidence>
<keyword evidence="6" id="KW-0479">Metal-binding</keyword>
<keyword evidence="4" id="KW-0349">Heme</keyword>
<keyword evidence="5 12" id="KW-0812">Transmembrane</keyword>
<comment type="caution">
    <text evidence="14">The sequence shown here is derived from an EMBL/GenBank/DDBJ whole genome shotgun (WGS) entry which is preliminary data.</text>
</comment>
<comment type="subcellular location">
    <subcellularLocation>
        <location evidence="1">Cell membrane</location>
        <topology evidence="1">Multi-pass membrane protein</topology>
    </subcellularLocation>
</comment>
<evidence type="ECO:0000313" key="14">
    <source>
        <dbReference type="EMBL" id="KKL15536.1"/>
    </source>
</evidence>
<evidence type="ECO:0000256" key="9">
    <source>
        <dbReference type="ARBA" id="ARBA00023004"/>
    </source>
</evidence>
<evidence type="ECO:0000256" key="6">
    <source>
        <dbReference type="ARBA" id="ARBA00022723"/>
    </source>
</evidence>
<keyword evidence="8 12" id="KW-1133">Transmembrane helix</keyword>
<dbReference type="AlphaFoldDB" id="A0A0F9DCL6"/>
<evidence type="ECO:0000256" key="2">
    <source>
        <dbReference type="ARBA" id="ARBA00022448"/>
    </source>
</evidence>
<evidence type="ECO:0000256" key="11">
    <source>
        <dbReference type="ARBA" id="ARBA00037975"/>
    </source>
</evidence>
<evidence type="ECO:0000256" key="1">
    <source>
        <dbReference type="ARBA" id="ARBA00004651"/>
    </source>
</evidence>
<dbReference type="Pfam" id="PF01292">
    <property type="entry name" value="Ni_hydr_CYTB"/>
    <property type="match status" value="1"/>
</dbReference>
<dbReference type="EMBL" id="LAZR01040030">
    <property type="protein sequence ID" value="KKL15536.1"/>
    <property type="molecule type" value="Genomic_DNA"/>
</dbReference>
<keyword evidence="9" id="KW-0408">Iron</keyword>
<keyword evidence="10 12" id="KW-0472">Membrane</keyword>
<keyword evidence="7" id="KW-0249">Electron transport</keyword>
<keyword evidence="3" id="KW-1003">Cell membrane</keyword>
<dbReference type="GO" id="GO:0046872">
    <property type="term" value="F:metal ion binding"/>
    <property type="evidence" value="ECO:0007669"/>
    <property type="project" value="UniProtKB-KW"/>
</dbReference>
<evidence type="ECO:0000256" key="7">
    <source>
        <dbReference type="ARBA" id="ARBA00022982"/>
    </source>
</evidence>
<reference evidence="14" key="1">
    <citation type="journal article" date="2015" name="Nature">
        <title>Complex archaea that bridge the gap between prokaryotes and eukaryotes.</title>
        <authorList>
            <person name="Spang A."/>
            <person name="Saw J.H."/>
            <person name="Jorgensen S.L."/>
            <person name="Zaremba-Niedzwiedzka K."/>
            <person name="Martijn J."/>
            <person name="Lind A.E."/>
            <person name="van Eijk R."/>
            <person name="Schleper C."/>
            <person name="Guy L."/>
            <person name="Ettema T.J."/>
        </authorList>
    </citation>
    <scope>NUCLEOTIDE SEQUENCE</scope>
</reference>
<accession>A0A0F9DCL6</accession>
<organism evidence="14">
    <name type="scientific">marine sediment metagenome</name>
    <dbReference type="NCBI Taxonomy" id="412755"/>
    <lineage>
        <taxon>unclassified sequences</taxon>
        <taxon>metagenomes</taxon>
        <taxon>ecological metagenomes</taxon>
    </lineage>
</organism>
<evidence type="ECO:0000256" key="4">
    <source>
        <dbReference type="ARBA" id="ARBA00022617"/>
    </source>
</evidence>
<protein>
    <recommendedName>
        <fullName evidence="13">Cytochrome b561 bacterial/Ni-hydrogenase domain-containing protein</fullName>
    </recommendedName>
</protein>
<gene>
    <name evidence="14" type="ORF">LCGC14_2504620</name>
</gene>
<feature type="transmembrane region" description="Helical" evidence="12">
    <location>
        <begin position="14"/>
        <end position="34"/>
    </location>
</feature>
<evidence type="ECO:0000259" key="13">
    <source>
        <dbReference type="Pfam" id="PF01292"/>
    </source>
</evidence>
<feature type="transmembrane region" description="Helical" evidence="12">
    <location>
        <begin position="54"/>
        <end position="74"/>
    </location>
</feature>
<comment type="similarity">
    <text evidence="11">Belongs to the cytochrome b561 family.</text>
</comment>
<feature type="transmembrane region" description="Helical" evidence="12">
    <location>
        <begin position="94"/>
        <end position="115"/>
    </location>
</feature>
<evidence type="ECO:0000256" key="10">
    <source>
        <dbReference type="ARBA" id="ARBA00023136"/>
    </source>
</evidence>
<evidence type="ECO:0000256" key="12">
    <source>
        <dbReference type="SAM" id="Phobius"/>
    </source>
</evidence>
<dbReference type="PANTHER" id="PTHR30529:SF1">
    <property type="entry name" value="CYTOCHROME B561 HOMOLOG 2"/>
    <property type="match status" value="1"/>
</dbReference>
<dbReference type="PANTHER" id="PTHR30529">
    <property type="entry name" value="CYTOCHROME B561"/>
    <property type="match status" value="1"/>
</dbReference>
<dbReference type="GO" id="GO:0009055">
    <property type="term" value="F:electron transfer activity"/>
    <property type="evidence" value="ECO:0007669"/>
    <property type="project" value="InterPro"/>
</dbReference>
<feature type="domain" description="Cytochrome b561 bacterial/Ni-hydrogenase" evidence="13">
    <location>
        <begin position="7"/>
        <end position="181"/>
    </location>
</feature>
<evidence type="ECO:0000256" key="5">
    <source>
        <dbReference type="ARBA" id="ARBA00022692"/>
    </source>
</evidence>
<dbReference type="InterPro" id="IPR011577">
    <property type="entry name" value="Cyt_b561_bac/Ni-Hgenase"/>
</dbReference>
<dbReference type="GO" id="GO:0020037">
    <property type="term" value="F:heme binding"/>
    <property type="evidence" value="ECO:0007669"/>
    <property type="project" value="TreeGrafter"/>
</dbReference>
<name>A0A0F9DCL6_9ZZZZ</name>
<dbReference type="SUPFAM" id="SSF81342">
    <property type="entry name" value="Transmembrane di-heme cytochromes"/>
    <property type="match status" value="1"/>
</dbReference>
<keyword evidence="2" id="KW-0813">Transport</keyword>
<dbReference type="GO" id="GO:0005886">
    <property type="term" value="C:plasma membrane"/>
    <property type="evidence" value="ECO:0007669"/>
    <property type="project" value="UniProtKB-SubCell"/>
</dbReference>
<feature type="transmembrane region" description="Helical" evidence="12">
    <location>
        <begin position="151"/>
        <end position="168"/>
    </location>
</feature>
<sequence length="189" mass="21629">MSDSVIRYDRVQRILHWLIAVVILSMIAIGLYMVQLPKEWELPPGQESVRAFWFLLHKSLGITAAALILVRIGWRLTHKAPPLPSYVPKWQQRLSGFVHGLLYALMVAMPLSGYLQSMFSKYDTKLWGIVLPRLAEPSTALREQFSEVHEILAFTLIAVLVLHISAAIRHRLTNRDISDRMSLCDKTNK</sequence>
<evidence type="ECO:0000256" key="3">
    <source>
        <dbReference type="ARBA" id="ARBA00022475"/>
    </source>
</evidence>
<dbReference type="InterPro" id="IPR016174">
    <property type="entry name" value="Di-haem_cyt_TM"/>
</dbReference>
<proteinExistence type="inferred from homology"/>